<dbReference type="PANTHER" id="PTHR21248">
    <property type="entry name" value="CARDIOLIPIN SYNTHASE"/>
    <property type="match status" value="1"/>
</dbReference>
<organism evidence="3 4">
    <name type="scientific">Deinococcus yavapaiensis KR-236</name>
    <dbReference type="NCBI Taxonomy" id="694435"/>
    <lineage>
        <taxon>Bacteria</taxon>
        <taxon>Thermotogati</taxon>
        <taxon>Deinococcota</taxon>
        <taxon>Deinococci</taxon>
        <taxon>Deinococcales</taxon>
        <taxon>Deinococcaceae</taxon>
        <taxon>Deinococcus</taxon>
    </lineage>
</organism>
<dbReference type="SMART" id="SM00155">
    <property type="entry name" value="PLDc"/>
    <property type="match status" value="2"/>
</dbReference>
<evidence type="ECO:0000256" key="1">
    <source>
        <dbReference type="SAM" id="MobiDB-lite"/>
    </source>
</evidence>
<keyword evidence="4" id="KW-1185">Reference proteome</keyword>
<sequence>MFVTSGSYPPRDGHSVTLLVDGEPAFRRICEAIEAARFDVWVTITFLWSSFRMPDGREALDVLECAAKRGVNVRVLFWRPDDETASLRRNAWWGSPEHFDELRRRGSPLHVRWDRAQGGFCQHQKSWLVDPGEDDGVAFVGGINLNPHSVVSPGHHGEGQNHDVYVEVRGPCVGDVAHNFVQRWNEASERRAADGHWNGEDELPFPARLPKPRGTATVQVQRTIHAGRVAHGRPPVDGAEFDIALGERSVLDGVLRALGFARRSIYVEQQYVEVLEVVEALHAACARGVEVVLVMPSEPAVGPDAYRSPERRAFLERRSALGSYANFTLCGLAGSSEDGRRAPVYVHAKLLLVDDVCAVVGSANWHRFSLFGNAELNVAIHDVPSARAFRVALFEEHLGEDTAHLDDLEALGRFKAVARANRERLARGDPAWQGLVFAADVARYGVT</sequence>
<accession>A0A318STD5</accession>
<feature type="region of interest" description="Disordered" evidence="1">
    <location>
        <begin position="191"/>
        <end position="212"/>
    </location>
</feature>
<gene>
    <name evidence="3" type="ORF">DES52_101310</name>
</gene>
<dbReference type="SUPFAM" id="SSF56024">
    <property type="entry name" value="Phospholipase D/nuclease"/>
    <property type="match status" value="2"/>
</dbReference>
<dbReference type="EMBL" id="QJSX01000001">
    <property type="protein sequence ID" value="PYE56506.1"/>
    <property type="molecule type" value="Genomic_DNA"/>
</dbReference>
<proteinExistence type="predicted"/>
<dbReference type="Pfam" id="PF13091">
    <property type="entry name" value="PLDc_2"/>
    <property type="match status" value="2"/>
</dbReference>
<dbReference type="InterPro" id="IPR025202">
    <property type="entry name" value="PLD-like_dom"/>
</dbReference>
<feature type="domain" description="PLD phosphodiesterase" evidence="2">
    <location>
        <begin position="118"/>
        <end position="149"/>
    </location>
</feature>
<evidence type="ECO:0000259" key="2">
    <source>
        <dbReference type="PROSITE" id="PS50035"/>
    </source>
</evidence>
<comment type="caution">
    <text evidence="3">The sequence shown here is derived from an EMBL/GenBank/DDBJ whole genome shotgun (WGS) entry which is preliminary data.</text>
</comment>
<name>A0A318STD5_9DEIO</name>
<dbReference type="InterPro" id="IPR001736">
    <property type="entry name" value="PLipase_D/transphosphatidylase"/>
</dbReference>
<dbReference type="PROSITE" id="PS50035">
    <property type="entry name" value="PLD"/>
    <property type="match status" value="2"/>
</dbReference>
<reference evidence="3 4" key="1">
    <citation type="submission" date="2018-06" db="EMBL/GenBank/DDBJ databases">
        <title>Genomic Encyclopedia of Type Strains, Phase IV (KMG-IV): sequencing the most valuable type-strain genomes for metagenomic binning, comparative biology and taxonomic classification.</title>
        <authorList>
            <person name="Goeker M."/>
        </authorList>
    </citation>
    <scope>NUCLEOTIDE SEQUENCE [LARGE SCALE GENOMIC DNA]</scope>
    <source>
        <strain evidence="3 4">DSM 18048</strain>
    </source>
</reference>
<dbReference type="GO" id="GO:0030572">
    <property type="term" value="F:phosphatidyltransferase activity"/>
    <property type="evidence" value="ECO:0007669"/>
    <property type="project" value="UniProtKB-ARBA"/>
</dbReference>
<protein>
    <submittedName>
        <fullName evidence="3">Phosphatidylserine/phosphatidylglycerophosphate/ cardiolipin synthase-like enzyme</fullName>
    </submittedName>
</protein>
<dbReference type="GO" id="GO:0032049">
    <property type="term" value="P:cardiolipin biosynthetic process"/>
    <property type="evidence" value="ECO:0007669"/>
    <property type="project" value="UniProtKB-ARBA"/>
</dbReference>
<evidence type="ECO:0000313" key="3">
    <source>
        <dbReference type="EMBL" id="PYE56506.1"/>
    </source>
</evidence>
<dbReference type="PANTHER" id="PTHR21248:SF22">
    <property type="entry name" value="PHOSPHOLIPASE D"/>
    <property type="match status" value="1"/>
</dbReference>
<dbReference type="AlphaFoldDB" id="A0A318STD5"/>
<evidence type="ECO:0000313" key="4">
    <source>
        <dbReference type="Proteomes" id="UP000248326"/>
    </source>
</evidence>
<dbReference type="Proteomes" id="UP000248326">
    <property type="component" value="Unassembled WGS sequence"/>
</dbReference>
<feature type="domain" description="PLD phosphodiesterase" evidence="2">
    <location>
        <begin position="342"/>
        <end position="369"/>
    </location>
</feature>
<dbReference type="Gene3D" id="3.30.870.10">
    <property type="entry name" value="Endonuclease Chain A"/>
    <property type="match status" value="2"/>
</dbReference>